<dbReference type="PANTHER" id="PTHR14859:SF1">
    <property type="entry name" value="PGAP2-INTERACTING PROTEIN"/>
    <property type="match status" value="1"/>
</dbReference>
<dbReference type="Proteomes" id="UP000603434">
    <property type="component" value="Unassembled WGS sequence"/>
</dbReference>
<dbReference type="InterPro" id="IPR036691">
    <property type="entry name" value="Endo/exonu/phosph_ase_sf"/>
</dbReference>
<evidence type="ECO:0000313" key="3">
    <source>
        <dbReference type="EMBL" id="MBC8359997.1"/>
    </source>
</evidence>
<evidence type="ECO:0000313" key="4">
    <source>
        <dbReference type="Proteomes" id="UP000603434"/>
    </source>
</evidence>
<dbReference type="GO" id="GO:0016020">
    <property type="term" value="C:membrane"/>
    <property type="evidence" value="ECO:0007669"/>
    <property type="project" value="GOC"/>
</dbReference>
<dbReference type="SUPFAM" id="SSF56219">
    <property type="entry name" value="DNase I-like"/>
    <property type="match status" value="1"/>
</dbReference>
<dbReference type="InterPro" id="IPR005135">
    <property type="entry name" value="Endo/exonuclease/phosphatase"/>
</dbReference>
<dbReference type="Gene3D" id="3.60.10.10">
    <property type="entry name" value="Endonuclease/exonuclease/phosphatase"/>
    <property type="match status" value="1"/>
</dbReference>
<organism evidence="3 4">
    <name type="scientific">Candidatus Desulfatibia profunda</name>
    <dbReference type="NCBI Taxonomy" id="2841695"/>
    <lineage>
        <taxon>Bacteria</taxon>
        <taxon>Pseudomonadati</taxon>
        <taxon>Thermodesulfobacteriota</taxon>
        <taxon>Desulfobacteria</taxon>
        <taxon>Desulfobacterales</taxon>
        <taxon>Desulfobacterales incertae sedis</taxon>
        <taxon>Candidatus Desulfatibia</taxon>
    </lineage>
</organism>
<dbReference type="PROSITE" id="PS51257">
    <property type="entry name" value="PROKAR_LIPOPROTEIN"/>
    <property type="match status" value="1"/>
</dbReference>
<proteinExistence type="predicted"/>
<evidence type="ECO:0000259" key="2">
    <source>
        <dbReference type="Pfam" id="PF03372"/>
    </source>
</evidence>
<feature type="signal peptide" evidence="1">
    <location>
        <begin position="1"/>
        <end position="19"/>
    </location>
</feature>
<keyword evidence="3" id="KW-0255">Endonuclease</keyword>
<feature type="chain" id="PRO_5035154185" evidence="1">
    <location>
        <begin position="20"/>
        <end position="356"/>
    </location>
</feature>
<dbReference type="Pfam" id="PF03372">
    <property type="entry name" value="Exo_endo_phos"/>
    <property type="match status" value="1"/>
</dbReference>
<comment type="caution">
    <text evidence="3">The sequence shown here is derived from an EMBL/GenBank/DDBJ whole genome shotgun (WGS) entry which is preliminary data.</text>
</comment>
<dbReference type="AlphaFoldDB" id="A0A8J6NQD9"/>
<keyword evidence="3" id="KW-0378">Hydrolase</keyword>
<feature type="domain" description="Endonuclease/exonuclease/phosphatase" evidence="2">
    <location>
        <begin position="52"/>
        <end position="345"/>
    </location>
</feature>
<dbReference type="EMBL" id="JACNJH010000055">
    <property type="protein sequence ID" value="MBC8359997.1"/>
    <property type="molecule type" value="Genomic_DNA"/>
</dbReference>
<dbReference type="GO" id="GO:0006506">
    <property type="term" value="P:GPI anchor biosynthetic process"/>
    <property type="evidence" value="ECO:0007669"/>
    <property type="project" value="TreeGrafter"/>
</dbReference>
<evidence type="ECO:0000256" key="1">
    <source>
        <dbReference type="SAM" id="SignalP"/>
    </source>
</evidence>
<accession>A0A8J6NQD9</accession>
<protein>
    <submittedName>
        <fullName evidence="3">Endonuclease/exonuclease/phosphatase family protein</fullName>
    </submittedName>
</protein>
<dbReference type="PANTHER" id="PTHR14859">
    <property type="entry name" value="CALCOFLUOR WHITE HYPERSENSITIVE PROTEIN PRECURSOR"/>
    <property type="match status" value="1"/>
</dbReference>
<dbReference type="InterPro" id="IPR051916">
    <property type="entry name" value="GPI-anchor_lipid_remodeler"/>
</dbReference>
<sequence>MPRAFKRLIAVVTINFLLAACTAFHPAAIQPEKIFGTGPDPVLESGQNIKLMSWNVQYMAGKNYVFFYDLLDGSGPDKRPTAVDIAATLKEVARVIRAENPDIILLQEVDDNARRTDYQDQLALLLELIPADYKFHASALYWKSSFVPHPKIMGRVGMKLSTISKYHIAASHRHQLPLRRVSAIRQRFELKRAVLETRLAVKGAKDFMVMNTHLSAFAQGEDTMQRQVEQLRHLLDQYTKEGSAWILGGDFNLLPPGDAFQRLPDHQRLYYREKSELELLTSAYPSVPSLEEANADSFEKWYTHFANDSRVTGPDRTIDYIFYAHNLKLGQHRVIQEGTLHISDHLPVVAEFIIPP</sequence>
<keyword evidence="1" id="KW-0732">Signal</keyword>
<gene>
    <name evidence="3" type="ORF">H8E23_01180</name>
</gene>
<reference evidence="3 4" key="1">
    <citation type="submission" date="2020-08" db="EMBL/GenBank/DDBJ databases">
        <title>Bridging the membrane lipid divide: bacteria of the FCB group superphylum have the potential to synthesize archaeal ether lipids.</title>
        <authorList>
            <person name="Villanueva L."/>
            <person name="Von Meijenfeldt F.A.B."/>
            <person name="Westbye A.B."/>
            <person name="Yadav S."/>
            <person name="Hopmans E.C."/>
            <person name="Dutilh B.E."/>
            <person name="Sinninghe Damste J.S."/>
        </authorList>
    </citation>
    <scope>NUCLEOTIDE SEQUENCE [LARGE SCALE GENOMIC DNA]</scope>
    <source>
        <strain evidence="3">NIOZ-UU30</strain>
    </source>
</reference>
<name>A0A8J6NQD9_9BACT</name>
<keyword evidence="3" id="KW-0540">Nuclease</keyword>
<dbReference type="GO" id="GO:0004519">
    <property type="term" value="F:endonuclease activity"/>
    <property type="evidence" value="ECO:0007669"/>
    <property type="project" value="UniProtKB-KW"/>
</dbReference>